<keyword evidence="1" id="KW-1133">Transmembrane helix</keyword>
<gene>
    <name evidence="2" type="ORF">C725_1679</name>
</gene>
<dbReference type="RefSeq" id="WP_008601807.1">
    <property type="nucleotide sequence ID" value="NZ_AMRV01000004.1"/>
</dbReference>
<protein>
    <submittedName>
        <fullName evidence="2">Uncharacterized protein</fullName>
    </submittedName>
</protein>
<evidence type="ECO:0000313" key="3">
    <source>
        <dbReference type="Proteomes" id="UP000011717"/>
    </source>
</evidence>
<dbReference type="OrthoDB" id="7409816at2"/>
<proteinExistence type="predicted"/>
<sequence length="121" mass="12585">MAAVQKTEKTGAGRGPLRLGAILVPAIAALALNACASRENRIESGLVDLGVPRGMSSCMANRMVDNLSSSQIRQVARFADSMDRDIDRMRVGEIVDRFGGIGDPQIVSVVGRAAAGCAISG</sequence>
<keyword evidence="1" id="KW-0472">Membrane</keyword>
<name>M2TMW3_9SPHN</name>
<dbReference type="AlphaFoldDB" id="M2TMW3"/>
<reference evidence="2 3" key="1">
    <citation type="journal article" date="2013" name="Genome Announc.">
        <title>Draft Genome Sequence of Strain JLT2015T, Belonging to the Family Sphingomonadaceae of the Alphaproteobacteria.</title>
        <authorList>
            <person name="Tang K."/>
            <person name="Liu K."/>
            <person name="Li S."/>
            <person name="Jiao N."/>
        </authorList>
    </citation>
    <scope>NUCLEOTIDE SEQUENCE [LARGE SCALE GENOMIC DNA]</scope>
    <source>
        <strain evidence="2 3">JLT2015</strain>
    </source>
</reference>
<dbReference type="Proteomes" id="UP000011717">
    <property type="component" value="Unassembled WGS sequence"/>
</dbReference>
<organism evidence="2 3">
    <name type="scientific">Pacificimonas flava</name>
    <dbReference type="NCBI Taxonomy" id="1234595"/>
    <lineage>
        <taxon>Bacteria</taxon>
        <taxon>Pseudomonadati</taxon>
        <taxon>Pseudomonadota</taxon>
        <taxon>Alphaproteobacteria</taxon>
        <taxon>Sphingomonadales</taxon>
        <taxon>Sphingosinicellaceae</taxon>
        <taxon>Pacificimonas</taxon>
    </lineage>
</organism>
<keyword evidence="1" id="KW-0812">Transmembrane</keyword>
<feature type="transmembrane region" description="Helical" evidence="1">
    <location>
        <begin position="17"/>
        <end position="36"/>
    </location>
</feature>
<evidence type="ECO:0000313" key="2">
    <source>
        <dbReference type="EMBL" id="EMD83081.1"/>
    </source>
</evidence>
<comment type="caution">
    <text evidence="2">The sequence shown here is derived from an EMBL/GenBank/DDBJ whole genome shotgun (WGS) entry which is preliminary data.</text>
</comment>
<evidence type="ECO:0000256" key="1">
    <source>
        <dbReference type="SAM" id="Phobius"/>
    </source>
</evidence>
<accession>M2TMW3</accession>
<dbReference type="EMBL" id="AMRV01000004">
    <property type="protein sequence ID" value="EMD83081.1"/>
    <property type="molecule type" value="Genomic_DNA"/>
</dbReference>
<keyword evidence="3" id="KW-1185">Reference proteome</keyword>